<dbReference type="GO" id="GO:0008080">
    <property type="term" value="F:N-acetyltransferase activity"/>
    <property type="evidence" value="ECO:0007669"/>
    <property type="project" value="InterPro"/>
</dbReference>
<reference evidence="4" key="1">
    <citation type="journal article" date="2014" name="Int. J. Syst. Evol. Microbiol.">
        <title>Complete genome sequence of Corynebacterium casei LMG S-19264T (=DSM 44701T), isolated from a smear-ripened cheese.</title>
        <authorList>
            <consortium name="US DOE Joint Genome Institute (JGI-PGF)"/>
            <person name="Walter F."/>
            <person name="Albersmeier A."/>
            <person name="Kalinowski J."/>
            <person name="Ruckert C."/>
        </authorList>
    </citation>
    <scope>NUCLEOTIDE SEQUENCE</scope>
    <source>
        <strain evidence="4">JCM 13306</strain>
    </source>
</reference>
<dbReference type="SUPFAM" id="SSF55729">
    <property type="entry name" value="Acyl-CoA N-acyltransferases (Nat)"/>
    <property type="match status" value="1"/>
</dbReference>
<dbReference type="SMART" id="SM00347">
    <property type="entry name" value="HTH_MARR"/>
    <property type="match status" value="1"/>
</dbReference>
<dbReference type="PROSITE" id="PS50995">
    <property type="entry name" value="HTH_MARR_2"/>
    <property type="match status" value="1"/>
</dbReference>
<evidence type="ECO:0000259" key="3">
    <source>
        <dbReference type="PROSITE" id="PS51186"/>
    </source>
</evidence>
<dbReference type="PROSITE" id="PS51186">
    <property type="entry name" value="GNAT"/>
    <property type="match status" value="1"/>
</dbReference>
<keyword evidence="5" id="KW-1185">Reference proteome</keyword>
<dbReference type="InterPro" id="IPR036388">
    <property type="entry name" value="WH-like_DNA-bd_sf"/>
</dbReference>
<dbReference type="PANTHER" id="PTHR13947">
    <property type="entry name" value="GNAT FAMILY N-ACETYLTRANSFERASE"/>
    <property type="match status" value="1"/>
</dbReference>
<dbReference type="Pfam" id="PF01047">
    <property type="entry name" value="MarR"/>
    <property type="match status" value="1"/>
</dbReference>
<evidence type="ECO:0000256" key="1">
    <source>
        <dbReference type="ARBA" id="ARBA00022679"/>
    </source>
</evidence>
<dbReference type="Pfam" id="PF00583">
    <property type="entry name" value="Acetyltransf_1"/>
    <property type="match status" value="1"/>
</dbReference>
<name>A0A919F485_9XANT</name>
<dbReference type="PANTHER" id="PTHR13947:SF37">
    <property type="entry name" value="LD18367P"/>
    <property type="match status" value="1"/>
</dbReference>
<dbReference type="InterPro" id="IPR036390">
    <property type="entry name" value="WH_DNA-bd_sf"/>
</dbReference>
<sequence>MTDPDAEDIHRIRDASRRLVRELGFMRPTLAGTDLHASAVHALVELGRRRAITAVALAEILNLEKSSISRLIRKLIDAGKVTETTSSEDARAKLLSLTPQGRRTLAEIDAFAERQVRGAVLRLGPASRRRVSSGLAAYARALEDLRTQSPESAPAIRIESGYRPGLVGRCAEMHARHYARTSGFGAFFESRVAAGMAEFANRIGHPGNNAWAALMDEEIVGTIAIDGEDLGKDRAHLRWFIVEDGVRGEGVGKRLLAEAIAFCDKRSVPHIELSTFAGLDAARHLYLASGFVLVEERPGSQWGREVMEQRYVRKLPRG</sequence>
<gene>
    <name evidence="4" type="ORF">GCM10009090_00610</name>
</gene>
<dbReference type="InterPro" id="IPR016181">
    <property type="entry name" value="Acyl_CoA_acyltransferase"/>
</dbReference>
<dbReference type="PRINTS" id="PR00598">
    <property type="entry name" value="HTHMARR"/>
</dbReference>
<evidence type="ECO:0000313" key="4">
    <source>
        <dbReference type="EMBL" id="GHH46106.1"/>
    </source>
</evidence>
<dbReference type="Gene3D" id="3.40.630.30">
    <property type="match status" value="1"/>
</dbReference>
<organism evidence="4 5">
    <name type="scientific">Xanthomonas boreopolis</name>
    <dbReference type="NCBI Taxonomy" id="86183"/>
    <lineage>
        <taxon>Bacteria</taxon>
        <taxon>Pseudomonadati</taxon>
        <taxon>Pseudomonadota</taxon>
        <taxon>Gammaproteobacteria</taxon>
        <taxon>Lysobacterales</taxon>
        <taxon>Lysobacteraceae</taxon>
        <taxon>Xanthomonas</taxon>
    </lineage>
</organism>
<keyword evidence="1" id="KW-0808">Transferase</keyword>
<dbReference type="CDD" id="cd04301">
    <property type="entry name" value="NAT_SF"/>
    <property type="match status" value="1"/>
</dbReference>
<dbReference type="EMBL" id="BNBA01000001">
    <property type="protein sequence ID" value="GHH46106.1"/>
    <property type="molecule type" value="Genomic_DNA"/>
</dbReference>
<dbReference type="Gene3D" id="1.10.10.10">
    <property type="entry name" value="Winged helix-like DNA-binding domain superfamily/Winged helix DNA-binding domain"/>
    <property type="match status" value="1"/>
</dbReference>
<dbReference type="InterPro" id="IPR050769">
    <property type="entry name" value="NAT_camello-type"/>
</dbReference>
<dbReference type="InterPro" id="IPR000835">
    <property type="entry name" value="HTH_MarR-typ"/>
</dbReference>
<dbReference type="GO" id="GO:0003700">
    <property type="term" value="F:DNA-binding transcription factor activity"/>
    <property type="evidence" value="ECO:0007669"/>
    <property type="project" value="InterPro"/>
</dbReference>
<dbReference type="Proteomes" id="UP000623958">
    <property type="component" value="Unassembled WGS sequence"/>
</dbReference>
<reference evidence="4" key="2">
    <citation type="submission" date="2020-09" db="EMBL/GenBank/DDBJ databases">
        <authorList>
            <person name="Sun Q."/>
            <person name="Ohkuma M."/>
        </authorList>
    </citation>
    <scope>NUCLEOTIDE SEQUENCE</scope>
    <source>
        <strain evidence="4">JCM 13306</strain>
    </source>
</reference>
<accession>A0A919F485</accession>
<feature type="domain" description="HTH marR-type" evidence="2">
    <location>
        <begin position="5"/>
        <end position="147"/>
    </location>
</feature>
<feature type="domain" description="N-acetyltransferase" evidence="3">
    <location>
        <begin position="173"/>
        <end position="316"/>
    </location>
</feature>
<evidence type="ECO:0000259" key="2">
    <source>
        <dbReference type="PROSITE" id="PS50995"/>
    </source>
</evidence>
<protein>
    <submittedName>
        <fullName evidence="4">MarR family transcriptional regulator</fullName>
    </submittedName>
</protein>
<dbReference type="AlphaFoldDB" id="A0A919F485"/>
<dbReference type="RefSeq" id="WP_434028291.1">
    <property type="nucleotide sequence ID" value="NZ_BNBA01000001.1"/>
</dbReference>
<evidence type="ECO:0000313" key="5">
    <source>
        <dbReference type="Proteomes" id="UP000623958"/>
    </source>
</evidence>
<comment type="caution">
    <text evidence="4">The sequence shown here is derived from an EMBL/GenBank/DDBJ whole genome shotgun (WGS) entry which is preliminary data.</text>
</comment>
<dbReference type="SUPFAM" id="SSF46785">
    <property type="entry name" value="Winged helix' DNA-binding domain"/>
    <property type="match status" value="1"/>
</dbReference>
<dbReference type="InterPro" id="IPR000182">
    <property type="entry name" value="GNAT_dom"/>
</dbReference>
<proteinExistence type="predicted"/>